<dbReference type="Gene3D" id="3.75.10.10">
    <property type="entry name" value="L-arginine/glycine Amidinotransferase, Chain A"/>
    <property type="match status" value="1"/>
</dbReference>
<accession>A0A090SZ12</accession>
<protein>
    <submittedName>
        <fullName evidence="1">Uncharacterized protein</fullName>
    </submittedName>
</protein>
<reference evidence="1 2" key="1">
    <citation type="submission" date="2014-09" db="EMBL/GenBank/DDBJ databases">
        <title>Vibrio maritimus JCM 19240. (C210) whole genome shotgun sequence.</title>
        <authorList>
            <person name="Sawabe T."/>
            <person name="Meirelles P."/>
            <person name="Nakanishi M."/>
            <person name="Sayaka M."/>
            <person name="Hattori M."/>
            <person name="Ohkuma M."/>
        </authorList>
    </citation>
    <scope>NUCLEOTIDE SEQUENCE [LARGE SCALE GENOMIC DNA]</scope>
    <source>
        <strain evidence="1 2">JCM 19240</strain>
    </source>
</reference>
<sequence length="73" mass="8326">MNAPTIGDGRILIDDRCEETMRRLRAHGIEPVPVKYSACWDTFNSGMDCSDAEIWRENDISEYEASLVETESE</sequence>
<organism evidence="1 2">
    <name type="scientific">Vibrio maritimus</name>
    <dbReference type="NCBI Taxonomy" id="990268"/>
    <lineage>
        <taxon>Bacteria</taxon>
        <taxon>Pseudomonadati</taxon>
        <taxon>Pseudomonadota</taxon>
        <taxon>Gammaproteobacteria</taxon>
        <taxon>Vibrionales</taxon>
        <taxon>Vibrionaceae</taxon>
        <taxon>Vibrio</taxon>
    </lineage>
</organism>
<reference evidence="1 2" key="2">
    <citation type="submission" date="2014-09" db="EMBL/GenBank/DDBJ databases">
        <authorList>
            <consortium name="NBRP consortium"/>
            <person name="Sawabe T."/>
            <person name="Meirelles P."/>
            <person name="Nakanishi M."/>
            <person name="Sayaka M."/>
            <person name="Hattori M."/>
            <person name="Ohkuma M."/>
        </authorList>
    </citation>
    <scope>NUCLEOTIDE SEQUENCE [LARGE SCALE GENOMIC DNA]</scope>
    <source>
        <strain evidence="1 2">JCM 19240</strain>
    </source>
</reference>
<evidence type="ECO:0000313" key="1">
    <source>
        <dbReference type="EMBL" id="GAL31724.1"/>
    </source>
</evidence>
<comment type="caution">
    <text evidence="1">The sequence shown here is derived from an EMBL/GenBank/DDBJ whole genome shotgun (WGS) entry which is preliminary data.</text>
</comment>
<keyword evidence="2" id="KW-1185">Reference proteome</keyword>
<dbReference type="OrthoDB" id="258252at2"/>
<evidence type="ECO:0000313" key="2">
    <source>
        <dbReference type="Proteomes" id="UP000029224"/>
    </source>
</evidence>
<dbReference type="AlphaFoldDB" id="A0A090SZ12"/>
<name>A0A090SZ12_9VIBR</name>
<dbReference type="EMBL" id="BBMT01000001">
    <property type="protein sequence ID" value="GAL31724.1"/>
    <property type="molecule type" value="Genomic_DNA"/>
</dbReference>
<proteinExistence type="predicted"/>
<dbReference type="SUPFAM" id="SSF55909">
    <property type="entry name" value="Pentein"/>
    <property type="match status" value="1"/>
</dbReference>
<gene>
    <name evidence="1" type="ORF">JCM19240_5155</name>
</gene>
<dbReference type="Proteomes" id="UP000029224">
    <property type="component" value="Unassembled WGS sequence"/>
</dbReference>